<evidence type="ECO:0000256" key="2">
    <source>
        <dbReference type="ARBA" id="ARBA00022737"/>
    </source>
</evidence>
<dbReference type="Proteomes" id="UP000250321">
    <property type="component" value="Unassembled WGS sequence"/>
</dbReference>
<protein>
    <submittedName>
        <fullName evidence="4">Pentatricopeptide repeat-containing protein</fullName>
    </submittedName>
</protein>
<gene>
    <name evidence="4" type="ORF">Pyn_13771</name>
</gene>
<dbReference type="NCBIfam" id="TIGR00756">
    <property type="entry name" value="PPR"/>
    <property type="match status" value="1"/>
</dbReference>
<keyword evidence="2" id="KW-0677">Repeat</keyword>
<feature type="repeat" description="PPR" evidence="3">
    <location>
        <begin position="156"/>
        <end position="190"/>
    </location>
</feature>
<accession>A0A314YHF1</accession>
<comment type="similarity">
    <text evidence="1">Belongs to the PPR family. P subfamily.</text>
</comment>
<evidence type="ECO:0000313" key="4">
    <source>
        <dbReference type="EMBL" id="PQQ05470.1"/>
    </source>
</evidence>
<proteinExistence type="inferred from homology"/>
<dbReference type="AlphaFoldDB" id="A0A314YHF1"/>
<dbReference type="EMBL" id="PJQY01001083">
    <property type="protein sequence ID" value="PQQ05470.1"/>
    <property type="molecule type" value="Genomic_DNA"/>
</dbReference>
<dbReference type="OrthoDB" id="1157359at2759"/>
<dbReference type="PANTHER" id="PTHR47941">
    <property type="entry name" value="PENTATRICOPEPTIDE REPEAT-CONTAINING PROTEIN 3, MITOCHONDRIAL"/>
    <property type="match status" value="1"/>
</dbReference>
<dbReference type="PROSITE" id="PS51375">
    <property type="entry name" value="PPR"/>
    <property type="match status" value="2"/>
</dbReference>
<name>A0A314YHF1_PRUYE</name>
<comment type="caution">
    <text evidence="4">The sequence shown here is derived from an EMBL/GenBank/DDBJ whole genome shotgun (WGS) entry which is preliminary data.</text>
</comment>
<dbReference type="Pfam" id="PF13041">
    <property type="entry name" value="PPR_2"/>
    <property type="match status" value="2"/>
</dbReference>
<reference evidence="4 5" key="1">
    <citation type="submission" date="2018-02" db="EMBL/GenBank/DDBJ databases">
        <title>Draft genome of wild Prunus yedoensis var. nudiflora.</title>
        <authorList>
            <person name="Baek S."/>
            <person name="Kim J.-H."/>
            <person name="Choi K."/>
            <person name="Kim G.-B."/>
            <person name="Cho A."/>
            <person name="Jang H."/>
            <person name="Shin C.-H."/>
            <person name="Yu H.-J."/>
            <person name="Mun J.-H."/>
        </authorList>
    </citation>
    <scope>NUCLEOTIDE SEQUENCE [LARGE SCALE GENOMIC DNA]</scope>
    <source>
        <strain evidence="5">cv. Jeju island</strain>
        <tissue evidence="4">Leaf</tissue>
    </source>
</reference>
<keyword evidence="5" id="KW-1185">Reference proteome</keyword>
<dbReference type="Gene3D" id="1.25.40.10">
    <property type="entry name" value="Tetratricopeptide repeat domain"/>
    <property type="match status" value="2"/>
</dbReference>
<sequence length="227" mass="25092">MRNIAGSSSSYCSYRRWRGMPCLHSNSTVVVFANGYFAFLHSEPSKPIKSTRTQLEQPVRNSPKITTVEDAFNVFDRMLQMRPPPSVVRFNQILGQVAKLKHYSAVISLYNQMDVSGIGPDVYTLNILINCYCHLNQMGFSLSVLGNFFKLGLKPKVSTFNTLINGFLLENRVAEAAGIFNKMIAGGNCQPSVVTYGTLVKGFCMKGNNSAAISCLGRWRKGLASLT</sequence>
<dbReference type="InterPro" id="IPR011990">
    <property type="entry name" value="TPR-like_helical_dom_sf"/>
</dbReference>
<evidence type="ECO:0000256" key="3">
    <source>
        <dbReference type="PROSITE-ProRule" id="PRU00708"/>
    </source>
</evidence>
<evidence type="ECO:0000313" key="5">
    <source>
        <dbReference type="Proteomes" id="UP000250321"/>
    </source>
</evidence>
<organism evidence="4 5">
    <name type="scientific">Prunus yedoensis var. nudiflora</name>
    <dbReference type="NCBI Taxonomy" id="2094558"/>
    <lineage>
        <taxon>Eukaryota</taxon>
        <taxon>Viridiplantae</taxon>
        <taxon>Streptophyta</taxon>
        <taxon>Embryophyta</taxon>
        <taxon>Tracheophyta</taxon>
        <taxon>Spermatophyta</taxon>
        <taxon>Magnoliopsida</taxon>
        <taxon>eudicotyledons</taxon>
        <taxon>Gunneridae</taxon>
        <taxon>Pentapetalae</taxon>
        <taxon>rosids</taxon>
        <taxon>fabids</taxon>
        <taxon>Rosales</taxon>
        <taxon>Rosaceae</taxon>
        <taxon>Amygdaloideae</taxon>
        <taxon>Amygdaleae</taxon>
        <taxon>Prunus</taxon>
    </lineage>
</organism>
<dbReference type="STRING" id="2094558.A0A314YHF1"/>
<evidence type="ECO:0000256" key="1">
    <source>
        <dbReference type="ARBA" id="ARBA00007626"/>
    </source>
</evidence>
<dbReference type="InterPro" id="IPR002885">
    <property type="entry name" value="PPR_rpt"/>
</dbReference>
<feature type="repeat" description="PPR" evidence="3">
    <location>
        <begin position="121"/>
        <end position="155"/>
    </location>
</feature>